<reference evidence="2 3" key="1">
    <citation type="submission" date="2018-08" db="EMBL/GenBank/DDBJ databases">
        <authorList>
            <person name="Laetsch R D."/>
            <person name="Stevens L."/>
            <person name="Kumar S."/>
            <person name="Blaxter L. M."/>
        </authorList>
    </citation>
    <scope>NUCLEOTIDE SEQUENCE [LARGE SCALE GENOMIC DNA]</scope>
</reference>
<dbReference type="OMA" id="PTWIKCK"/>
<name>A0A3P7LV73_LITSI</name>
<dbReference type="EMBL" id="UYRX01001474">
    <property type="protein sequence ID" value="VDM91358.1"/>
    <property type="molecule type" value="Genomic_DNA"/>
</dbReference>
<proteinExistence type="predicted"/>
<dbReference type="OrthoDB" id="5831395at2759"/>
<feature type="transmembrane region" description="Helical" evidence="1">
    <location>
        <begin position="117"/>
        <end position="143"/>
    </location>
</feature>
<keyword evidence="1" id="KW-0472">Membrane</keyword>
<dbReference type="AlphaFoldDB" id="A0A3P7LV73"/>
<organism evidence="2 3">
    <name type="scientific">Litomosoides sigmodontis</name>
    <name type="common">Filarial nematode worm</name>
    <dbReference type="NCBI Taxonomy" id="42156"/>
    <lineage>
        <taxon>Eukaryota</taxon>
        <taxon>Metazoa</taxon>
        <taxon>Ecdysozoa</taxon>
        <taxon>Nematoda</taxon>
        <taxon>Chromadorea</taxon>
        <taxon>Rhabditida</taxon>
        <taxon>Spirurina</taxon>
        <taxon>Spiruromorpha</taxon>
        <taxon>Filarioidea</taxon>
        <taxon>Onchocercidae</taxon>
        <taxon>Litomosoides</taxon>
    </lineage>
</organism>
<keyword evidence="3" id="KW-1185">Reference proteome</keyword>
<keyword evidence="1" id="KW-1133">Transmembrane helix</keyword>
<evidence type="ECO:0000313" key="3">
    <source>
        <dbReference type="Proteomes" id="UP000277928"/>
    </source>
</evidence>
<evidence type="ECO:0000313" key="2">
    <source>
        <dbReference type="EMBL" id="VDM91358.1"/>
    </source>
</evidence>
<accession>A0A3P7LV73</accession>
<evidence type="ECO:0000256" key="1">
    <source>
        <dbReference type="SAM" id="Phobius"/>
    </source>
</evidence>
<gene>
    <name evidence="2" type="ORF">NLS_LOCUS9276</name>
</gene>
<sequence>MDFCCSNTCCCSLCTAEQCQLYDQPGKQCRCYNTTSVVCLRSFTRKTESMELPDKVQIFSVLPEQTLIAQVVPMGITEMDIDPLCCALKNCPTWIKCKQSLNAKQDEPALHSIPMPLFIIFCILFAMIIVVTVGVCVAASIYVNDKRRSSDAYDRSGRH</sequence>
<dbReference type="Proteomes" id="UP000277928">
    <property type="component" value="Unassembled WGS sequence"/>
</dbReference>
<protein>
    <submittedName>
        <fullName evidence="2">Uncharacterized protein</fullName>
    </submittedName>
</protein>
<keyword evidence="1" id="KW-0812">Transmembrane</keyword>